<sequence>MYVKVYEYHIPTDKIKEYFCIQEKASNIYRKYIDSTTTYLQSNDDPTKWLEITTYQSEQDYHANIALINEQTEIAALFQEFQALLHPKNSQIKEKNFTKITEIK</sequence>
<gene>
    <name evidence="1" type="ORF">ABW02_06165</name>
</gene>
<comment type="caution">
    <text evidence="1">The sequence shown here is derived from an EMBL/GenBank/DDBJ whole genome shotgun (WGS) entry which is preliminary data.</text>
</comment>
<keyword evidence="2" id="KW-1185">Reference proteome</keyword>
<dbReference type="RefSeq" id="WP_047941070.1">
    <property type="nucleotide sequence ID" value="NZ_CP053989.1"/>
</dbReference>
<dbReference type="EMBL" id="LDPH01000004">
    <property type="protein sequence ID" value="KLV27112.1"/>
    <property type="molecule type" value="Genomic_DNA"/>
</dbReference>
<evidence type="ECO:0008006" key="3">
    <source>
        <dbReference type="Google" id="ProtNLM"/>
    </source>
</evidence>
<accession>A0A0J1IMB0</accession>
<evidence type="ECO:0000313" key="2">
    <source>
        <dbReference type="Proteomes" id="UP000036045"/>
    </source>
</evidence>
<dbReference type="GeneID" id="56350281"/>
<reference evidence="1 2" key="1">
    <citation type="submission" date="2015-05" db="EMBL/GenBank/DDBJ databases">
        <title>Whole genome sequence and identification of bacterial endophytes from Costus igneus.</title>
        <authorList>
            <person name="Lee Y.P."/>
            <person name="Gan H.M."/>
            <person name="Eng W."/>
            <person name="Wheatley M.S."/>
            <person name="Caraballo A."/>
            <person name="Polter S."/>
            <person name="Savka M.A."/>
            <person name="Hudson A.O."/>
        </authorList>
    </citation>
    <scope>NUCLEOTIDE SEQUENCE [LARGE SCALE GENOMIC DNA]</scope>
    <source>
        <strain evidence="1 2">RIT379</strain>
    </source>
</reference>
<protein>
    <recommendedName>
        <fullName evidence="3">ABM domain-containing protein</fullName>
    </recommendedName>
</protein>
<dbReference type="OrthoDB" id="2376332at2"/>
<organism evidence="1 2">
    <name type="scientific">Niallia circulans</name>
    <name type="common">Bacillus circulans</name>
    <dbReference type="NCBI Taxonomy" id="1397"/>
    <lineage>
        <taxon>Bacteria</taxon>
        <taxon>Bacillati</taxon>
        <taxon>Bacillota</taxon>
        <taxon>Bacilli</taxon>
        <taxon>Bacillales</taxon>
        <taxon>Bacillaceae</taxon>
        <taxon>Niallia</taxon>
    </lineage>
</organism>
<proteinExistence type="predicted"/>
<evidence type="ECO:0000313" key="1">
    <source>
        <dbReference type="EMBL" id="KLV27112.1"/>
    </source>
</evidence>
<dbReference type="Proteomes" id="UP000036045">
    <property type="component" value="Unassembled WGS sequence"/>
</dbReference>
<name>A0A0J1IMB0_NIACI</name>
<dbReference type="PATRIC" id="fig|1397.4.peg.3895"/>
<dbReference type="AlphaFoldDB" id="A0A0J1IMB0"/>